<dbReference type="EMBL" id="ABJB010312936">
    <property type="status" value="NOT_ANNOTATED_CDS"/>
    <property type="molecule type" value="Genomic_DNA"/>
</dbReference>
<evidence type="ECO:0000313" key="2">
    <source>
        <dbReference type="EMBL" id="EEC09196.1"/>
    </source>
</evidence>
<name>B7PRH4_IXOSC</name>
<evidence type="ECO:0000256" key="1">
    <source>
        <dbReference type="SAM" id="MobiDB-lite"/>
    </source>
</evidence>
<dbReference type="PaxDb" id="6945-B7PRH4"/>
<protein>
    <submittedName>
        <fullName evidence="2 3">Uncharacterized protein</fullName>
    </submittedName>
</protein>
<dbReference type="InParanoid" id="B7PRH4"/>
<dbReference type="EMBL" id="ABJB010346101">
    <property type="status" value="NOT_ANNOTATED_CDS"/>
    <property type="molecule type" value="Genomic_DNA"/>
</dbReference>
<dbReference type="HOGENOM" id="CLU_1225991_0_0_1"/>
<dbReference type="EMBL" id="ABJB010728062">
    <property type="status" value="NOT_ANNOTATED_CDS"/>
    <property type="molecule type" value="Genomic_DNA"/>
</dbReference>
<dbReference type="VEuPathDB" id="VectorBase:ISCI007626"/>
<dbReference type="VEuPathDB" id="VectorBase:ISCP_030082"/>
<keyword evidence="4" id="KW-1185">Reference proteome</keyword>
<dbReference type="EMBL" id="ABJB010545880">
    <property type="status" value="NOT_ANNOTATED_CDS"/>
    <property type="molecule type" value="Genomic_DNA"/>
</dbReference>
<reference evidence="2 4" key="1">
    <citation type="submission" date="2008-03" db="EMBL/GenBank/DDBJ databases">
        <title>Annotation of Ixodes scapularis.</title>
        <authorList>
            <consortium name="Ixodes scapularis Genome Project Consortium"/>
            <person name="Caler E."/>
            <person name="Hannick L.I."/>
            <person name="Bidwell S."/>
            <person name="Joardar V."/>
            <person name="Thiagarajan M."/>
            <person name="Amedeo P."/>
            <person name="Galinsky K.J."/>
            <person name="Schobel S."/>
            <person name="Inman J."/>
            <person name="Hostetler J."/>
            <person name="Miller J."/>
            <person name="Hammond M."/>
            <person name="Megy K."/>
            <person name="Lawson D."/>
            <person name="Kodira C."/>
            <person name="Sutton G."/>
            <person name="Meyer J."/>
            <person name="Hill C.A."/>
            <person name="Birren B."/>
            <person name="Nene V."/>
            <person name="Collins F."/>
            <person name="Alarcon-Chaidez F."/>
            <person name="Wikel S."/>
            <person name="Strausberg R."/>
        </authorList>
    </citation>
    <scope>NUCLEOTIDE SEQUENCE [LARGE SCALE GENOMIC DNA]</scope>
    <source>
        <strain evidence="4">Wikel</strain>
        <strain evidence="2">Wikel colony</strain>
    </source>
</reference>
<accession>B7PRH4</accession>
<evidence type="ECO:0000313" key="3">
    <source>
        <dbReference type="EnsemblMetazoa" id="ISCW007626-PA"/>
    </source>
</evidence>
<reference evidence="3" key="2">
    <citation type="submission" date="2020-05" db="UniProtKB">
        <authorList>
            <consortium name="EnsemblMetazoa"/>
        </authorList>
    </citation>
    <scope>IDENTIFICATION</scope>
    <source>
        <strain evidence="3">wikel</strain>
    </source>
</reference>
<dbReference type="EMBL" id="ABJB010598373">
    <property type="status" value="NOT_ANNOTATED_CDS"/>
    <property type="molecule type" value="Genomic_DNA"/>
</dbReference>
<dbReference type="EMBL" id="ABJB010677004">
    <property type="status" value="NOT_ANNOTATED_CDS"/>
    <property type="molecule type" value="Genomic_DNA"/>
</dbReference>
<dbReference type="AlphaFoldDB" id="B7PRH4"/>
<proteinExistence type="predicted"/>
<sequence>MTTSVLKALRCEEYKSRSVGRAAFATYSVLRRLHSRLDNEFGIENQMFLPPEPGTVQYWCGMCVADSQLVTCGDDNKVVFWNAAGDGTGAVATCEPMATCEPVVLTAPGTVNGACGGTGGRPEHMTPKTPRRSRREPASLADWLTPPFKRRLHDGQPANKELTTPPRPVESPAVPPSAILTRKGHKMVARLFQRSVHQNRAKPRVKRALIIHNTKPITSFFNKWPE</sequence>
<feature type="compositionally biased region" description="Pro residues" evidence="1">
    <location>
        <begin position="165"/>
        <end position="175"/>
    </location>
</feature>
<evidence type="ECO:0000313" key="4">
    <source>
        <dbReference type="Proteomes" id="UP000001555"/>
    </source>
</evidence>
<feature type="region of interest" description="Disordered" evidence="1">
    <location>
        <begin position="115"/>
        <end position="177"/>
    </location>
</feature>
<gene>
    <name evidence="2" type="ORF">IscW_ISCW007626</name>
</gene>
<dbReference type="OrthoDB" id="1898560at2759"/>
<dbReference type="VEuPathDB" id="VectorBase:ISCW007626"/>
<organism>
    <name type="scientific">Ixodes scapularis</name>
    <name type="common">Black-legged tick</name>
    <name type="synonym">Deer tick</name>
    <dbReference type="NCBI Taxonomy" id="6945"/>
    <lineage>
        <taxon>Eukaryota</taxon>
        <taxon>Metazoa</taxon>
        <taxon>Ecdysozoa</taxon>
        <taxon>Arthropoda</taxon>
        <taxon>Chelicerata</taxon>
        <taxon>Arachnida</taxon>
        <taxon>Acari</taxon>
        <taxon>Parasitiformes</taxon>
        <taxon>Ixodida</taxon>
        <taxon>Ixodoidea</taxon>
        <taxon>Ixodidae</taxon>
        <taxon>Ixodinae</taxon>
        <taxon>Ixodes</taxon>
    </lineage>
</organism>
<dbReference type="EnsemblMetazoa" id="ISCW007626-RA">
    <property type="protein sequence ID" value="ISCW007626-PA"/>
    <property type="gene ID" value="ISCW007626"/>
</dbReference>
<dbReference type="Proteomes" id="UP000001555">
    <property type="component" value="Unassembled WGS sequence"/>
</dbReference>
<dbReference type="EMBL" id="DS772419">
    <property type="protein sequence ID" value="EEC09196.1"/>
    <property type="molecule type" value="Genomic_DNA"/>
</dbReference>